<dbReference type="Gene3D" id="1.10.1370.20">
    <property type="entry name" value="Oligoendopeptidase f, C-terminal domain"/>
    <property type="match status" value="1"/>
</dbReference>
<evidence type="ECO:0000256" key="6">
    <source>
        <dbReference type="RuleBase" id="RU368091"/>
    </source>
</evidence>
<keyword evidence="4 6" id="KW-0862">Zinc</keyword>
<accession>A0A077UMS4</accession>
<dbReference type="InterPro" id="IPR013647">
    <property type="entry name" value="OligopepF_N_dom"/>
</dbReference>
<reference evidence="9 10" key="1">
    <citation type="submission" date="2014-05" db="EMBL/GenBank/DDBJ databases">
        <authorList>
            <person name="Aslett A.Martin."/>
            <person name="De Silva Nishadi"/>
        </authorList>
    </citation>
    <scope>NUCLEOTIDE SEQUENCE [LARGE SCALE GENOMIC DNA]</scope>
</reference>
<feature type="domain" description="Peptidase M3A/M3B catalytic" evidence="7">
    <location>
        <begin position="207"/>
        <end position="587"/>
    </location>
</feature>
<protein>
    <recommendedName>
        <fullName evidence="6">Oligopeptidase F</fullName>
        <ecNumber evidence="6">3.4.24.-</ecNumber>
    </recommendedName>
</protein>
<gene>
    <name evidence="9" type="primary">pepF1_1</name>
    <name evidence="9" type="ORF">ERS140147_01865</name>
</gene>
<evidence type="ECO:0000256" key="3">
    <source>
        <dbReference type="ARBA" id="ARBA00022801"/>
    </source>
</evidence>
<evidence type="ECO:0000256" key="5">
    <source>
        <dbReference type="ARBA" id="ARBA00023049"/>
    </source>
</evidence>
<keyword evidence="2 6" id="KW-0479">Metal-binding</keyword>
<dbReference type="InterPro" id="IPR045090">
    <property type="entry name" value="Pept_M3A_M3B"/>
</dbReference>
<sequence length="602" mass="69719">MSQQLSREEQERKYPEYTWDLTTIFKDDEAFEAAFKEVENELGKEEQFKGHIGDSAETLYNALELEDTLGTKLEKVYVYAHLKQDQDTTNDKYTGMESRAHQLIIKFSSAWSFLVPEILQIDEDKIQSFVNSYDKLQKFAFDLKLINEKRPHILDAETEKLLTEAQDALSTPSNVYGMFSNADLVFEDAIDKDGNAHPLTQGTFIKYLESDDRKLRESAFRNVYKAYGAHNNTLGATLAGEVKKNVFNARTHNYKTAREKALSNNHIPENVYDNLVKTVHKYLPLLHRYTELRKELLGLDDLKMYDLYTPLIKDIKFEMPYEEAKDWMLKALEPMGEEYLAVVKEGLDNRWVDVYENKGKRSGGYSSGAHLTNPFILLNWSNTISDLYTLVHEFGHSAHSYFSRKFQPSNSSDYTIFVAEVASTCNEALLSDYMDKHLDDEKRLLLLNQELERFRATLFRQTMFAEFEHKIHAIEEAGEPLTPTRMNEEYAKLNKLYFGDAVETDDDISKEWSRIPHFYMNYYVYQYATGYSAAQSLSHQILTEGKPAVDRYINEFLKKGSSNYPIEILKNAGVDMTTPEPIEQACEVFEQKLNAFEKLMKA</sequence>
<evidence type="ECO:0000256" key="2">
    <source>
        <dbReference type="ARBA" id="ARBA00022723"/>
    </source>
</evidence>
<dbReference type="NCBIfam" id="TIGR00181">
    <property type="entry name" value="pepF"/>
    <property type="match status" value="1"/>
</dbReference>
<proteinExistence type="inferred from homology"/>
<comment type="similarity">
    <text evidence="6">Belongs to the peptidase M3B family.</text>
</comment>
<dbReference type="InterPro" id="IPR001567">
    <property type="entry name" value="Pept_M3A_M3B_dom"/>
</dbReference>
<comment type="function">
    <text evidence="6">Has oligopeptidase activity and degrades a variety of small bioactive peptides.</text>
</comment>
<dbReference type="Gene3D" id="1.20.140.70">
    <property type="entry name" value="Oligopeptidase f, N-terminal domain"/>
    <property type="match status" value="1"/>
</dbReference>
<keyword evidence="3 6" id="KW-0378">Hydrolase</keyword>
<dbReference type="GO" id="GO:0006518">
    <property type="term" value="P:peptide metabolic process"/>
    <property type="evidence" value="ECO:0007669"/>
    <property type="project" value="TreeGrafter"/>
</dbReference>
<keyword evidence="1 6" id="KW-0645">Protease</keyword>
<dbReference type="EC" id="3.4.24.-" evidence="6"/>
<evidence type="ECO:0000259" key="7">
    <source>
        <dbReference type="Pfam" id="PF01432"/>
    </source>
</evidence>
<dbReference type="GO" id="GO:0046872">
    <property type="term" value="F:metal ion binding"/>
    <property type="evidence" value="ECO:0007669"/>
    <property type="project" value="UniProtKB-UniRule"/>
</dbReference>
<dbReference type="AlphaFoldDB" id="A0A077UMS4"/>
<dbReference type="PANTHER" id="PTHR11804">
    <property type="entry name" value="PROTEASE M3 THIMET OLIGOPEPTIDASE-RELATED"/>
    <property type="match status" value="1"/>
</dbReference>
<dbReference type="SUPFAM" id="SSF55486">
    <property type="entry name" value="Metalloproteases ('zincins'), catalytic domain"/>
    <property type="match status" value="1"/>
</dbReference>
<evidence type="ECO:0000313" key="9">
    <source>
        <dbReference type="EMBL" id="CDR28728.1"/>
    </source>
</evidence>
<keyword evidence="5 6" id="KW-0482">Metalloprotease</keyword>
<dbReference type="InterPro" id="IPR042088">
    <property type="entry name" value="OligoPept_F_C"/>
</dbReference>
<dbReference type="Proteomes" id="UP000044616">
    <property type="component" value="Unassembled WGS sequence"/>
</dbReference>
<dbReference type="GO" id="GO:0006508">
    <property type="term" value="P:proteolysis"/>
    <property type="evidence" value="ECO:0007669"/>
    <property type="project" value="UniProtKB-KW"/>
</dbReference>
<comment type="cofactor">
    <cofactor evidence="6">
        <name>Zn(2+)</name>
        <dbReference type="ChEBI" id="CHEBI:29105"/>
    </cofactor>
    <text evidence="6">Binds 1 zinc ion.</text>
</comment>
<organism evidence="9 10">
    <name type="scientific">Staphylococcus schweitzeri</name>
    <dbReference type="NCBI Taxonomy" id="1654388"/>
    <lineage>
        <taxon>Bacteria</taxon>
        <taxon>Bacillati</taxon>
        <taxon>Bacillota</taxon>
        <taxon>Bacilli</taxon>
        <taxon>Bacillales</taxon>
        <taxon>Staphylococcaceae</taxon>
        <taxon>Staphylococcus</taxon>
    </lineage>
</organism>
<evidence type="ECO:0000256" key="1">
    <source>
        <dbReference type="ARBA" id="ARBA00022670"/>
    </source>
</evidence>
<evidence type="ECO:0000313" key="10">
    <source>
        <dbReference type="Proteomes" id="UP000044616"/>
    </source>
</evidence>
<evidence type="ECO:0000259" key="8">
    <source>
        <dbReference type="Pfam" id="PF08439"/>
    </source>
</evidence>
<evidence type="ECO:0000256" key="4">
    <source>
        <dbReference type="ARBA" id="ARBA00022833"/>
    </source>
</evidence>
<dbReference type="Pfam" id="PF08439">
    <property type="entry name" value="Peptidase_M3_N"/>
    <property type="match status" value="1"/>
</dbReference>
<dbReference type="GO" id="GO:0004222">
    <property type="term" value="F:metalloendopeptidase activity"/>
    <property type="evidence" value="ECO:0007669"/>
    <property type="project" value="UniProtKB-UniRule"/>
</dbReference>
<dbReference type="PANTHER" id="PTHR11804:SF84">
    <property type="entry name" value="SACCHAROLYSIN"/>
    <property type="match status" value="1"/>
</dbReference>
<dbReference type="EMBL" id="CCEH01000016">
    <property type="protein sequence ID" value="CDR28728.1"/>
    <property type="molecule type" value="Genomic_DNA"/>
</dbReference>
<name>A0A077UMS4_9STAP</name>
<dbReference type="Gene3D" id="1.10.287.830">
    <property type="entry name" value="putative peptidase helix hairpin domain like"/>
    <property type="match status" value="1"/>
</dbReference>
<dbReference type="RefSeq" id="WP_047531317.1">
    <property type="nucleotide sequence ID" value="NZ_CCEH01000016.1"/>
</dbReference>
<dbReference type="Pfam" id="PF01432">
    <property type="entry name" value="Peptidase_M3"/>
    <property type="match status" value="1"/>
</dbReference>
<dbReference type="CDD" id="cd09608">
    <property type="entry name" value="M3B_PepF"/>
    <property type="match status" value="1"/>
</dbReference>
<dbReference type="InterPro" id="IPR004438">
    <property type="entry name" value="Peptidase_M3B"/>
</dbReference>
<feature type="domain" description="Oligopeptidase F N-terminal" evidence="8">
    <location>
        <begin position="117"/>
        <end position="186"/>
    </location>
</feature>